<comment type="caution">
    <text evidence="6">The sequence shown here is derived from an EMBL/GenBank/DDBJ whole genome shotgun (WGS) entry which is preliminary data.</text>
</comment>
<gene>
    <name evidence="6" type="ORF">ELY37_14790</name>
</gene>
<dbReference type="SUPFAM" id="SSF53850">
    <property type="entry name" value="Periplasmic binding protein-like II"/>
    <property type="match status" value="1"/>
</dbReference>
<name>A0A433L9G6_9GAMM</name>
<dbReference type="InterPro" id="IPR000847">
    <property type="entry name" value="LysR_HTH_N"/>
</dbReference>
<evidence type="ECO:0000256" key="4">
    <source>
        <dbReference type="ARBA" id="ARBA00023163"/>
    </source>
</evidence>
<dbReference type="SUPFAM" id="SSF46785">
    <property type="entry name" value="Winged helix' DNA-binding domain"/>
    <property type="match status" value="1"/>
</dbReference>
<protein>
    <submittedName>
        <fullName evidence="6">LysR family transcriptional regulator</fullName>
    </submittedName>
</protein>
<reference evidence="6 7" key="1">
    <citation type="submission" date="2018-12" db="EMBL/GenBank/DDBJ databases">
        <title>three novel Halomonas strain isolated from plants.</title>
        <authorList>
            <person name="Sun C."/>
        </authorList>
    </citation>
    <scope>NUCLEOTIDE SEQUENCE [LARGE SCALE GENOMIC DNA]</scope>
    <source>
        <strain evidence="6 7">RC</strain>
    </source>
</reference>
<dbReference type="InterPro" id="IPR058163">
    <property type="entry name" value="LysR-type_TF_proteobact-type"/>
</dbReference>
<keyword evidence="7" id="KW-1185">Reference proteome</keyword>
<dbReference type="InterPro" id="IPR036388">
    <property type="entry name" value="WH-like_DNA-bd_sf"/>
</dbReference>
<dbReference type="PANTHER" id="PTHR30537:SF5">
    <property type="entry name" value="HTH-TYPE TRANSCRIPTIONAL ACTIVATOR TTDR-RELATED"/>
    <property type="match status" value="1"/>
</dbReference>
<keyword evidence="3" id="KW-0238">DNA-binding</keyword>
<evidence type="ECO:0000313" key="7">
    <source>
        <dbReference type="Proteomes" id="UP000286912"/>
    </source>
</evidence>
<dbReference type="GO" id="GO:0003700">
    <property type="term" value="F:DNA-binding transcription factor activity"/>
    <property type="evidence" value="ECO:0007669"/>
    <property type="project" value="InterPro"/>
</dbReference>
<dbReference type="Proteomes" id="UP000286912">
    <property type="component" value="Unassembled WGS sequence"/>
</dbReference>
<evidence type="ECO:0000256" key="1">
    <source>
        <dbReference type="ARBA" id="ARBA00009437"/>
    </source>
</evidence>
<sequence>MTGTKQSSDSLAQVTAFVQTVRQQGFAAAGRKLGLSASAVGKSVTRMEQRLGVKLLNRTTRSVVLTEIGHAVFSRYSQVLELLKEVDVLAGQDAQTLSGNLKLDLPKVYGARVIGPMLSRFARQHPGISLDIRLNDEVCHLVEEQVDLAVRIGPVADSSLIARPLDRQRLVVVASLDYLERYGYPGQPQALLDHQCLGFRNASTGRVRPWQFNDKDDKEASLTLEHRYRFDEGIAVKRAAEAGLGVAQLPSYMVRRAVKEGTLIRLLDEFCPNAMPIQLIYARESRHNVRVQTLVNFLLSEAGQGRFGPD</sequence>
<keyword evidence="4" id="KW-0804">Transcription</keyword>
<dbReference type="CDD" id="cd08422">
    <property type="entry name" value="PBP2_CrgA_like"/>
    <property type="match status" value="1"/>
</dbReference>
<evidence type="ECO:0000256" key="3">
    <source>
        <dbReference type="ARBA" id="ARBA00023125"/>
    </source>
</evidence>
<dbReference type="PANTHER" id="PTHR30537">
    <property type="entry name" value="HTH-TYPE TRANSCRIPTIONAL REGULATOR"/>
    <property type="match status" value="1"/>
</dbReference>
<dbReference type="GO" id="GO:0006351">
    <property type="term" value="P:DNA-templated transcription"/>
    <property type="evidence" value="ECO:0007669"/>
    <property type="project" value="TreeGrafter"/>
</dbReference>
<dbReference type="FunFam" id="1.10.10.10:FF:000001">
    <property type="entry name" value="LysR family transcriptional regulator"/>
    <property type="match status" value="1"/>
</dbReference>
<accession>A0A433L9G6</accession>
<comment type="similarity">
    <text evidence="1">Belongs to the LysR transcriptional regulatory family.</text>
</comment>
<dbReference type="GO" id="GO:0043565">
    <property type="term" value="F:sequence-specific DNA binding"/>
    <property type="evidence" value="ECO:0007669"/>
    <property type="project" value="TreeGrafter"/>
</dbReference>
<dbReference type="EMBL" id="RZHD01000007">
    <property type="protein sequence ID" value="RUR44359.1"/>
    <property type="molecule type" value="Genomic_DNA"/>
</dbReference>
<evidence type="ECO:0000256" key="2">
    <source>
        <dbReference type="ARBA" id="ARBA00023015"/>
    </source>
</evidence>
<dbReference type="Pfam" id="PF00126">
    <property type="entry name" value="HTH_1"/>
    <property type="match status" value="1"/>
</dbReference>
<dbReference type="AlphaFoldDB" id="A0A433L9G6"/>
<dbReference type="InterPro" id="IPR036390">
    <property type="entry name" value="WH_DNA-bd_sf"/>
</dbReference>
<dbReference type="RefSeq" id="WP_126949661.1">
    <property type="nucleotide sequence ID" value="NZ_RZHD01000007.1"/>
</dbReference>
<evidence type="ECO:0000313" key="6">
    <source>
        <dbReference type="EMBL" id="RUR44359.1"/>
    </source>
</evidence>
<proteinExistence type="inferred from homology"/>
<dbReference type="Gene3D" id="1.10.10.10">
    <property type="entry name" value="Winged helix-like DNA-binding domain superfamily/Winged helix DNA-binding domain"/>
    <property type="match status" value="1"/>
</dbReference>
<keyword evidence="2" id="KW-0805">Transcription regulation</keyword>
<dbReference type="InterPro" id="IPR005119">
    <property type="entry name" value="LysR_subst-bd"/>
</dbReference>
<dbReference type="Pfam" id="PF03466">
    <property type="entry name" value="LysR_substrate"/>
    <property type="match status" value="1"/>
</dbReference>
<dbReference type="Gene3D" id="3.40.190.290">
    <property type="match status" value="1"/>
</dbReference>
<dbReference type="PROSITE" id="PS50931">
    <property type="entry name" value="HTH_LYSR"/>
    <property type="match status" value="1"/>
</dbReference>
<dbReference type="OrthoDB" id="9815676at2"/>
<feature type="domain" description="HTH lysR-type" evidence="5">
    <location>
        <begin position="9"/>
        <end position="66"/>
    </location>
</feature>
<evidence type="ECO:0000259" key="5">
    <source>
        <dbReference type="PROSITE" id="PS50931"/>
    </source>
</evidence>
<organism evidence="6 7">
    <name type="scientific">Vreelandella populi</name>
    <dbReference type="NCBI Taxonomy" id="2498858"/>
    <lineage>
        <taxon>Bacteria</taxon>
        <taxon>Pseudomonadati</taxon>
        <taxon>Pseudomonadota</taxon>
        <taxon>Gammaproteobacteria</taxon>
        <taxon>Oceanospirillales</taxon>
        <taxon>Halomonadaceae</taxon>
        <taxon>Vreelandella</taxon>
    </lineage>
</organism>